<name>A0A1I2RD57_9BACT</name>
<protein>
    <recommendedName>
        <fullName evidence="3">SpoIIAA-like</fullName>
    </recommendedName>
</protein>
<reference evidence="2" key="1">
    <citation type="submission" date="2016-10" db="EMBL/GenBank/DDBJ databases">
        <authorList>
            <person name="Varghese N."/>
            <person name="Submissions S."/>
        </authorList>
    </citation>
    <scope>NUCLEOTIDE SEQUENCE [LARGE SCALE GENOMIC DNA]</scope>
    <source>
        <strain evidence="2">LP51</strain>
    </source>
</reference>
<evidence type="ECO:0008006" key="3">
    <source>
        <dbReference type="Google" id="ProtNLM"/>
    </source>
</evidence>
<sequence length="177" mass="20003">MVDGAAVPPITLNCGNPMKTSPNACEFEKEIAAWPKPIHLAHPGGNVFVTLQSHPDYIEAKWYGHITSGDVVTASKVYLALLQTYPCPDKLLNDKTLVTGDWSDANDWLEFDWLPQVLYAGLHYLAHIYSNNMFSRLSARDLYLRITPRLQMQNFSNRDEALDWLLNLPPTVMEQTA</sequence>
<proteinExistence type="predicted"/>
<evidence type="ECO:0000313" key="1">
    <source>
        <dbReference type="EMBL" id="SFG35716.1"/>
    </source>
</evidence>
<accession>A0A1I2RD57</accession>
<dbReference type="EMBL" id="FOOT01000002">
    <property type="protein sequence ID" value="SFG35716.1"/>
    <property type="molecule type" value="Genomic_DNA"/>
</dbReference>
<evidence type="ECO:0000313" key="2">
    <source>
        <dbReference type="Proteomes" id="UP000198724"/>
    </source>
</evidence>
<organism evidence="1 2">
    <name type="scientific">Pontibacter chinhatensis</name>
    <dbReference type="NCBI Taxonomy" id="1436961"/>
    <lineage>
        <taxon>Bacteria</taxon>
        <taxon>Pseudomonadati</taxon>
        <taxon>Bacteroidota</taxon>
        <taxon>Cytophagia</taxon>
        <taxon>Cytophagales</taxon>
        <taxon>Hymenobacteraceae</taxon>
        <taxon>Pontibacter</taxon>
    </lineage>
</organism>
<dbReference type="Proteomes" id="UP000198724">
    <property type="component" value="Unassembled WGS sequence"/>
</dbReference>
<gene>
    <name evidence="1" type="ORF">SAMN05421739_102270</name>
</gene>
<dbReference type="STRING" id="1436961.SAMN05421739_102270"/>
<keyword evidence="2" id="KW-1185">Reference proteome</keyword>
<dbReference type="AlphaFoldDB" id="A0A1I2RD57"/>